<evidence type="ECO:0000313" key="1">
    <source>
        <dbReference type="EMBL" id="KAK0636134.1"/>
    </source>
</evidence>
<protein>
    <submittedName>
        <fullName evidence="1">Uncharacterized protein</fullName>
    </submittedName>
</protein>
<accession>A0AA39XLB8</accession>
<organism evidence="1 2">
    <name type="scientific">Bombardia bombarda</name>
    <dbReference type="NCBI Taxonomy" id="252184"/>
    <lineage>
        <taxon>Eukaryota</taxon>
        <taxon>Fungi</taxon>
        <taxon>Dikarya</taxon>
        <taxon>Ascomycota</taxon>
        <taxon>Pezizomycotina</taxon>
        <taxon>Sordariomycetes</taxon>
        <taxon>Sordariomycetidae</taxon>
        <taxon>Sordariales</taxon>
        <taxon>Lasiosphaeriaceae</taxon>
        <taxon>Bombardia</taxon>
    </lineage>
</organism>
<proteinExistence type="predicted"/>
<keyword evidence="2" id="KW-1185">Reference proteome</keyword>
<dbReference type="AlphaFoldDB" id="A0AA39XLB8"/>
<dbReference type="PANTHER" id="PTHR40788">
    <property type="entry name" value="CLR5 DOMAIN-CONTAINING PROTEIN-RELATED"/>
    <property type="match status" value="1"/>
</dbReference>
<evidence type="ECO:0000313" key="2">
    <source>
        <dbReference type="Proteomes" id="UP001174934"/>
    </source>
</evidence>
<sequence>MAFVSPSEPETTGHLDPATEARTVLALFKNLNTIVQRYETRLQDRWVKMSKAQRLKILLEVWPGMALTHRPDLVDYRAHGGVMDLSAYIWPYINQEDLSGSKPFLLLLNARGRHPPPSFAAADLRSLRFARKVKAIPVFQISESRSEERVLLQPDTYGTLWDPKGEYDLFQFGRHDHLNTCLVGDALFLFEVQNKVLGLLYKCCVLISPEILTDPDYAVLPEYPPKKESDLVKFRSLSYIVSEAPYLAPTPPDFELVASLLSAQTSECEDRLLLMRQDPEYLVEQLRTFNPEAHTGMDLSNLPEMNHQEFLAKLSPTLVSTMLREVYGEIEIFSGVRQMALDLHVVWKLYSRERLLQPDTDLTNGYVFQLLRLHSGLLGAATCCIERLDGIVKINSMLRELIQKHFEEDYSVWLFKTLLENKGPISPSSLLDELIRLLDQSLQQASSPSPNSDFNPLLQRAITTPVISRFVGSLSVVLFCFEQASSALPWGELVHKKGLVETIKDGSGKNRKMFQAMLTALSEKSLVEAMKNSDYPTLELGQLLTTTPPPTGTTAIKDKALVSEQQQKQPRQSTAAMFASFWTVVDQQLLNCTDDDVYQLFSLAPSSHKDMVAIRNNPSPDYTTAQLEPIGEEKTEIQDPRALKVFRVLLYGGLWCFSKESGLRLEEQGVIFHEPLEPNTRIPFDVARRYGRRLNWAYGWGVAEGKVVV</sequence>
<dbReference type="Proteomes" id="UP001174934">
    <property type="component" value="Unassembled WGS sequence"/>
</dbReference>
<reference evidence="1" key="1">
    <citation type="submission" date="2023-06" db="EMBL/GenBank/DDBJ databases">
        <title>Genome-scale phylogeny and comparative genomics of the fungal order Sordariales.</title>
        <authorList>
            <consortium name="Lawrence Berkeley National Laboratory"/>
            <person name="Hensen N."/>
            <person name="Bonometti L."/>
            <person name="Westerberg I."/>
            <person name="Brannstrom I.O."/>
            <person name="Guillou S."/>
            <person name="Cros-Aarteil S."/>
            <person name="Calhoun S."/>
            <person name="Haridas S."/>
            <person name="Kuo A."/>
            <person name="Mondo S."/>
            <person name="Pangilinan J."/>
            <person name="Riley R."/>
            <person name="LaButti K."/>
            <person name="Andreopoulos B."/>
            <person name="Lipzen A."/>
            <person name="Chen C."/>
            <person name="Yanf M."/>
            <person name="Daum C."/>
            <person name="Ng V."/>
            <person name="Clum A."/>
            <person name="Steindorff A."/>
            <person name="Ohm R."/>
            <person name="Martin F."/>
            <person name="Silar P."/>
            <person name="Natvig D."/>
            <person name="Lalanne C."/>
            <person name="Gautier V."/>
            <person name="Ament-velasquez S.L."/>
            <person name="Kruys A."/>
            <person name="Hutchinson M.I."/>
            <person name="Powell A.J."/>
            <person name="Barry K."/>
            <person name="Miller A.N."/>
            <person name="Grigoriev I.V."/>
            <person name="Debuchy R."/>
            <person name="Gladieux P."/>
            <person name="Thoren M.H."/>
            <person name="Johannesson H."/>
        </authorList>
    </citation>
    <scope>NUCLEOTIDE SEQUENCE</scope>
    <source>
        <strain evidence="1">SMH3391-2</strain>
    </source>
</reference>
<comment type="caution">
    <text evidence="1">The sequence shown here is derived from an EMBL/GenBank/DDBJ whole genome shotgun (WGS) entry which is preliminary data.</text>
</comment>
<dbReference type="EMBL" id="JAULSR010000001">
    <property type="protein sequence ID" value="KAK0636134.1"/>
    <property type="molecule type" value="Genomic_DNA"/>
</dbReference>
<name>A0AA39XLB8_9PEZI</name>
<gene>
    <name evidence="1" type="ORF">B0T17DRAFT_518203</name>
</gene>
<dbReference type="PANTHER" id="PTHR40788:SF2">
    <property type="entry name" value="CLR5 DOMAIN-CONTAINING PROTEIN"/>
    <property type="match status" value="1"/>
</dbReference>